<dbReference type="PANTHER" id="PTHR30006">
    <property type="entry name" value="THIAMINE-BINDING PERIPLASMIC PROTEIN-RELATED"/>
    <property type="match status" value="1"/>
</dbReference>
<protein>
    <submittedName>
        <fullName evidence="5">Iron(III) transport system substrate-binding protein</fullName>
    </submittedName>
</protein>
<dbReference type="PIRSF" id="PIRSF002825">
    <property type="entry name" value="CfbpA"/>
    <property type="match status" value="1"/>
</dbReference>
<dbReference type="Pfam" id="PF13343">
    <property type="entry name" value="SBP_bac_6"/>
    <property type="match status" value="1"/>
</dbReference>
<evidence type="ECO:0000313" key="6">
    <source>
        <dbReference type="Proteomes" id="UP000192917"/>
    </source>
</evidence>
<dbReference type="EMBL" id="FWZX01000035">
    <property type="protein sequence ID" value="SMF76306.1"/>
    <property type="molecule type" value="Genomic_DNA"/>
</dbReference>
<evidence type="ECO:0000256" key="2">
    <source>
        <dbReference type="ARBA" id="ARBA00022729"/>
    </source>
</evidence>
<proteinExistence type="inferred from homology"/>
<dbReference type="PANTHER" id="PTHR30006:SF15">
    <property type="entry name" value="IRON-UTILIZATION PERIPLASMIC PROTEIN"/>
    <property type="match status" value="1"/>
</dbReference>
<dbReference type="SUPFAM" id="SSF53850">
    <property type="entry name" value="Periplasmic binding protein-like II"/>
    <property type="match status" value="1"/>
</dbReference>
<dbReference type="RefSeq" id="WP_085125941.1">
    <property type="nucleotide sequence ID" value="NZ_FWZX01000035.1"/>
</dbReference>
<reference evidence="5 6" key="1">
    <citation type="submission" date="2017-04" db="EMBL/GenBank/DDBJ databases">
        <authorList>
            <person name="Afonso C.L."/>
            <person name="Miller P.J."/>
            <person name="Scott M.A."/>
            <person name="Spackman E."/>
            <person name="Goraichik I."/>
            <person name="Dimitrov K.M."/>
            <person name="Suarez D.L."/>
            <person name="Swayne D.E."/>
        </authorList>
    </citation>
    <scope>NUCLEOTIDE SEQUENCE [LARGE SCALE GENOMIC DNA]</scope>
    <source>
        <strain evidence="5 6">USBA 355</strain>
    </source>
</reference>
<dbReference type="Proteomes" id="UP000192917">
    <property type="component" value="Unassembled WGS sequence"/>
</dbReference>
<feature type="binding site" evidence="3">
    <location>
        <position position="38"/>
    </location>
    <ligand>
        <name>Fe cation</name>
        <dbReference type="ChEBI" id="CHEBI:24875"/>
    </ligand>
</feature>
<dbReference type="GO" id="GO:0046872">
    <property type="term" value="F:metal ion binding"/>
    <property type="evidence" value="ECO:0007669"/>
    <property type="project" value="UniProtKB-KW"/>
</dbReference>
<evidence type="ECO:0000256" key="1">
    <source>
        <dbReference type="ARBA" id="ARBA00008520"/>
    </source>
</evidence>
<keyword evidence="6" id="KW-1185">Reference proteome</keyword>
<dbReference type="InterPro" id="IPR026045">
    <property type="entry name" value="Ferric-bd"/>
</dbReference>
<keyword evidence="3" id="KW-0408">Iron</keyword>
<feature type="chain" id="PRO_5012011974" evidence="4">
    <location>
        <begin position="27"/>
        <end position="343"/>
    </location>
</feature>
<sequence length="343" mass="37620">MKRLSRPLLAAVTLGLLVLPGTAAQAQDKVLNIYSARHYQTDERLYGDFTEQTGIQINRIEGKDDALIERLRSEGVNSPADILITVDAGRLWRAEQAGLFQPVESEVLKQRLPDSLRQPEGKWFGFSMRARVIFVNPELVPDPPTTYEALADPRYKGLVCMRSSSAIYNLSLLASMIEHDGKDKALAWAEGVVANFARPPQGGDITQIEAVADGECGITIANTYYYVRLLRSDDPAISGAARKVKLVWPNQEGRGVHVNVSGAGVVVNAPHRANAIRFLEYLAGDSAQKYFANGNNEYPVVKGISANPELEALGDPKIDPVNVSVYGENQPLAQMLYDQAGWK</sequence>
<gene>
    <name evidence="5" type="ORF">SAMN05428998_13536</name>
</gene>
<feature type="binding site" evidence="3">
    <location>
        <position position="225"/>
    </location>
    <ligand>
        <name>Fe cation</name>
        <dbReference type="ChEBI" id="CHEBI:24875"/>
    </ligand>
</feature>
<evidence type="ECO:0000313" key="5">
    <source>
        <dbReference type="EMBL" id="SMF76306.1"/>
    </source>
</evidence>
<dbReference type="AlphaFoldDB" id="A0A1Y6CUS3"/>
<evidence type="ECO:0000256" key="4">
    <source>
        <dbReference type="SAM" id="SignalP"/>
    </source>
</evidence>
<keyword evidence="3" id="KW-0479">Metal-binding</keyword>
<name>A0A1Y6CUS3_9PROT</name>
<feature type="signal peptide" evidence="4">
    <location>
        <begin position="1"/>
        <end position="26"/>
    </location>
</feature>
<dbReference type="Gene3D" id="3.40.190.10">
    <property type="entry name" value="Periplasmic binding protein-like II"/>
    <property type="match status" value="2"/>
</dbReference>
<dbReference type="GO" id="GO:0030288">
    <property type="term" value="C:outer membrane-bounded periplasmic space"/>
    <property type="evidence" value="ECO:0007669"/>
    <property type="project" value="TreeGrafter"/>
</dbReference>
<evidence type="ECO:0000256" key="3">
    <source>
        <dbReference type="PIRSR" id="PIRSR002825-1"/>
    </source>
</evidence>
<accession>A0A1Y6CUS3</accession>
<keyword evidence="2 4" id="KW-0732">Signal</keyword>
<dbReference type="STRING" id="560819.SAMN05428998_13536"/>
<organism evidence="5 6">
    <name type="scientific">Tistlia consotensis USBA 355</name>
    <dbReference type="NCBI Taxonomy" id="560819"/>
    <lineage>
        <taxon>Bacteria</taxon>
        <taxon>Pseudomonadati</taxon>
        <taxon>Pseudomonadota</taxon>
        <taxon>Alphaproteobacteria</taxon>
        <taxon>Rhodospirillales</taxon>
        <taxon>Rhodovibrionaceae</taxon>
        <taxon>Tistlia</taxon>
    </lineage>
</organism>
<comment type="similarity">
    <text evidence="1">Belongs to the bacterial solute-binding protein 1 family.</text>
</comment>
<dbReference type="CDD" id="cd13542">
    <property type="entry name" value="PBP2_FutA1_ilke"/>
    <property type="match status" value="1"/>
</dbReference>
<feature type="binding site" evidence="3">
    <location>
        <position position="224"/>
    </location>
    <ligand>
        <name>Fe cation</name>
        <dbReference type="ChEBI" id="CHEBI:24875"/>
    </ligand>
</feature>